<dbReference type="Gene3D" id="3.50.7.10">
    <property type="entry name" value="GroEL"/>
    <property type="match status" value="1"/>
</dbReference>
<name>A0A4P9ZTX4_9FUNG</name>
<dbReference type="Pfam" id="PF00118">
    <property type="entry name" value="Cpn60_TCP1"/>
    <property type="match status" value="1"/>
</dbReference>
<dbReference type="PANTHER" id="PTHR45748:SF7">
    <property type="entry name" value="1-PHOSPHATIDYLINOSITOL 3-PHOSPHATE 5-KINASE-RELATED"/>
    <property type="match status" value="1"/>
</dbReference>
<gene>
    <name evidence="1" type="ORF">BJ085DRAFT_1684</name>
</gene>
<sequence>MPQLMYRPRILLVGFPLEYEAQANQFLSLDVVLAQERSFLEALVNRILVSLPTLILFAGPVSNMAQKLLWQKGIAFAYHVKRSVLAQVSRLTGADLVATPDALAQDPKLGTCTQMAIASFQHQFLPGIRKSYMYFHGCPRHYGCTLVLRGTSQEELVQLKMIMQLMVFVAFSLKRETCLRRDLFALTPTADTSTEAPPAFESATQLT</sequence>
<feature type="non-terminal residue" evidence="1">
    <location>
        <position position="207"/>
    </location>
</feature>
<dbReference type="GO" id="GO:0046854">
    <property type="term" value="P:phosphatidylinositol phosphate biosynthetic process"/>
    <property type="evidence" value="ECO:0007669"/>
    <property type="project" value="TreeGrafter"/>
</dbReference>
<dbReference type="PANTHER" id="PTHR45748">
    <property type="entry name" value="1-PHOSPHATIDYLINOSITOL 3-PHOSPHATE 5-KINASE-RELATED"/>
    <property type="match status" value="1"/>
</dbReference>
<dbReference type="SUPFAM" id="SSF52029">
    <property type="entry name" value="GroEL apical domain-like"/>
    <property type="match status" value="1"/>
</dbReference>
<evidence type="ECO:0000313" key="1">
    <source>
        <dbReference type="EMBL" id="RKP36301.1"/>
    </source>
</evidence>
<dbReference type="FunFam" id="3.50.7.10:FF:000007">
    <property type="entry name" value="1-phosphatidylinositol 3-phosphate 5-kinase isoform X1"/>
    <property type="match status" value="1"/>
</dbReference>
<dbReference type="EMBL" id="ML002679">
    <property type="protein sequence ID" value="RKP36301.1"/>
    <property type="molecule type" value="Genomic_DNA"/>
</dbReference>
<keyword evidence="2" id="KW-1185">Reference proteome</keyword>
<proteinExistence type="predicted"/>
<dbReference type="STRING" id="215637.A0A4P9ZTX4"/>
<dbReference type="Proteomes" id="UP000268162">
    <property type="component" value="Unassembled WGS sequence"/>
</dbReference>
<organism evidence="1 2">
    <name type="scientific">Dimargaris cristalligena</name>
    <dbReference type="NCBI Taxonomy" id="215637"/>
    <lineage>
        <taxon>Eukaryota</taxon>
        <taxon>Fungi</taxon>
        <taxon>Fungi incertae sedis</taxon>
        <taxon>Zoopagomycota</taxon>
        <taxon>Kickxellomycotina</taxon>
        <taxon>Dimargaritomycetes</taxon>
        <taxon>Dimargaritales</taxon>
        <taxon>Dimargaritaceae</taxon>
        <taxon>Dimargaris</taxon>
    </lineage>
</organism>
<dbReference type="GO" id="GO:0000329">
    <property type="term" value="C:fungal-type vacuole membrane"/>
    <property type="evidence" value="ECO:0007669"/>
    <property type="project" value="TreeGrafter"/>
</dbReference>
<reference evidence="2" key="1">
    <citation type="journal article" date="2018" name="Nat. Microbiol.">
        <title>Leveraging single-cell genomics to expand the fungal tree of life.</title>
        <authorList>
            <person name="Ahrendt S.R."/>
            <person name="Quandt C.A."/>
            <person name="Ciobanu D."/>
            <person name="Clum A."/>
            <person name="Salamov A."/>
            <person name="Andreopoulos B."/>
            <person name="Cheng J.F."/>
            <person name="Woyke T."/>
            <person name="Pelin A."/>
            <person name="Henrissat B."/>
            <person name="Reynolds N.K."/>
            <person name="Benny G.L."/>
            <person name="Smith M.E."/>
            <person name="James T.Y."/>
            <person name="Grigoriev I.V."/>
        </authorList>
    </citation>
    <scope>NUCLEOTIDE SEQUENCE [LARGE SCALE GENOMIC DNA]</scope>
    <source>
        <strain evidence="2">RSA 468</strain>
    </source>
</reference>
<dbReference type="AlphaFoldDB" id="A0A4P9ZTX4"/>
<evidence type="ECO:0000313" key="2">
    <source>
        <dbReference type="Proteomes" id="UP000268162"/>
    </source>
</evidence>
<dbReference type="InterPro" id="IPR027409">
    <property type="entry name" value="GroEL-like_apical_dom_sf"/>
</dbReference>
<protein>
    <submittedName>
        <fullName evidence="1">GroEL-like apical domain-containing protein</fullName>
    </submittedName>
</protein>
<dbReference type="GO" id="GO:0005524">
    <property type="term" value="F:ATP binding"/>
    <property type="evidence" value="ECO:0007669"/>
    <property type="project" value="InterPro"/>
</dbReference>
<dbReference type="GO" id="GO:0010008">
    <property type="term" value="C:endosome membrane"/>
    <property type="evidence" value="ECO:0007669"/>
    <property type="project" value="TreeGrafter"/>
</dbReference>
<dbReference type="GO" id="GO:0000285">
    <property type="term" value="F:1-phosphatidylinositol-3-phosphate 5-kinase activity"/>
    <property type="evidence" value="ECO:0007669"/>
    <property type="project" value="TreeGrafter"/>
</dbReference>
<accession>A0A4P9ZTX4</accession>
<dbReference type="InterPro" id="IPR002423">
    <property type="entry name" value="Cpn60/GroEL/TCP-1"/>
</dbReference>